<keyword evidence="4" id="KW-0067">ATP-binding</keyword>
<gene>
    <name evidence="6" type="ORF">IV64_GL001467</name>
</gene>
<dbReference type="InterPro" id="IPR014015">
    <property type="entry name" value="Helicase_SF3_DNA-vir"/>
</dbReference>
<reference evidence="6 7" key="1">
    <citation type="journal article" date="2015" name="Genome Announc.">
        <title>Expanding the biotechnology potential of lactobacilli through comparative genomics of 213 strains and associated genera.</title>
        <authorList>
            <person name="Sun Z."/>
            <person name="Harris H.M."/>
            <person name="McCann A."/>
            <person name="Guo C."/>
            <person name="Argimon S."/>
            <person name="Zhang W."/>
            <person name="Yang X."/>
            <person name="Jeffery I.B."/>
            <person name="Cooney J.C."/>
            <person name="Kagawa T.F."/>
            <person name="Liu W."/>
            <person name="Song Y."/>
            <person name="Salvetti E."/>
            <person name="Wrobel A."/>
            <person name="Rasinkangas P."/>
            <person name="Parkhill J."/>
            <person name="Rea M.C."/>
            <person name="O'Sullivan O."/>
            <person name="Ritari J."/>
            <person name="Douillard F.P."/>
            <person name="Paul Ross R."/>
            <person name="Yang R."/>
            <person name="Briner A.E."/>
            <person name="Felis G.E."/>
            <person name="de Vos W.M."/>
            <person name="Barrangou R."/>
            <person name="Klaenhammer T.R."/>
            <person name="Caufield P.W."/>
            <person name="Cui Y."/>
            <person name="Zhang H."/>
            <person name="O'Toole P.W."/>
        </authorList>
    </citation>
    <scope>NUCLEOTIDE SEQUENCE [LARGE SCALE GENOMIC DNA]</scope>
    <source>
        <strain evidence="6 7">LMG 26013</strain>
    </source>
</reference>
<dbReference type="STRING" id="942150.IV64_GL001467"/>
<evidence type="ECO:0000256" key="1">
    <source>
        <dbReference type="ARBA" id="ARBA00022741"/>
    </source>
</evidence>
<dbReference type="GO" id="GO:0005524">
    <property type="term" value="F:ATP binding"/>
    <property type="evidence" value="ECO:0007669"/>
    <property type="project" value="UniProtKB-KW"/>
</dbReference>
<protein>
    <recommendedName>
        <fullName evidence="5">SF3 helicase domain-containing protein</fullName>
    </recommendedName>
</protein>
<dbReference type="InterPro" id="IPR027417">
    <property type="entry name" value="P-loop_NTPase"/>
</dbReference>
<dbReference type="Proteomes" id="UP000051783">
    <property type="component" value="Unassembled WGS sequence"/>
</dbReference>
<proteinExistence type="predicted"/>
<keyword evidence="7" id="KW-1185">Reference proteome</keyword>
<evidence type="ECO:0000313" key="6">
    <source>
        <dbReference type="EMBL" id="KRO07540.1"/>
    </source>
</evidence>
<dbReference type="Gene3D" id="3.40.50.300">
    <property type="entry name" value="P-loop containing nucleotide triphosphate hydrolases"/>
    <property type="match status" value="1"/>
</dbReference>
<dbReference type="OrthoDB" id="9763644at2"/>
<dbReference type="Pfam" id="PF03288">
    <property type="entry name" value="Pox_D5"/>
    <property type="match status" value="1"/>
</dbReference>
<feature type="domain" description="SF3 helicase" evidence="5">
    <location>
        <begin position="202"/>
        <end position="357"/>
    </location>
</feature>
<evidence type="ECO:0000256" key="4">
    <source>
        <dbReference type="ARBA" id="ARBA00022840"/>
    </source>
</evidence>
<dbReference type="EMBL" id="JQCL01000103">
    <property type="protein sequence ID" value="KRO07540.1"/>
    <property type="molecule type" value="Genomic_DNA"/>
</dbReference>
<keyword evidence="3" id="KW-0347">Helicase</keyword>
<dbReference type="GO" id="GO:0016787">
    <property type="term" value="F:hydrolase activity"/>
    <property type="evidence" value="ECO:0007669"/>
    <property type="project" value="UniProtKB-KW"/>
</dbReference>
<name>A0A0R2LZY7_9LACO</name>
<dbReference type="NCBIfam" id="TIGR01613">
    <property type="entry name" value="primase_Cterm"/>
    <property type="match status" value="1"/>
</dbReference>
<dbReference type="InterPro" id="IPR004968">
    <property type="entry name" value="DNA_primase/NTPase_C"/>
</dbReference>
<dbReference type="PATRIC" id="fig|942150.3.peg.1511"/>
<comment type="caution">
    <text evidence="6">The sequence shown here is derived from an EMBL/GenBank/DDBJ whole genome shotgun (WGS) entry which is preliminary data.</text>
</comment>
<dbReference type="PROSITE" id="PS51206">
    <property type="entry name" value="SF3_HELICASE_1"/>
    <property type="match status" value="1"/>
</dbReference>
<sequence length="499" mass="57507">MEDDIKRSIDAYSKREHKHAVTTQKAFKNRREMAEVLHNDVELWQLKHQTERQAKQGKVPPLTTLAGAEIMQRHFHFCLFTNNESERMAVYLPDQGIYTQNYLFLKQLIATMYRPFNERQAEDVIYHLKTAARVQQLTNDRYLVPVNNGIWNLHSHQLVPFNPKYVFTTKIATNYHANPVPPSIKGWTVDGWLKELACNDDEIVKLFWEVIADSLNGNYTRKKAIFLFSELGNSGKGTFQELINNLVGNDNVATLKVNEFDMRFRLAGLVGKTVCIGDDVAPDIYIKDSSNFNSVVTGDLVNVESKGQDGYTAKLMPTIIQSCNGLPNFHNKGGTMRRIVIVPFNNHFQGEGDNWSVRNDYIARDSVLEYVLYQALQLDFERFDIPKVSQQALSEFEADNDPLIGFKLSFFDKAGIEKVPTYYLYDYYKKYCSINGLRAYGQSKFVRRFMPLIPDYTKKQAKLTNAEIESVENIRKQDELVAYPRVPQHGLKYNCIVKK</sequence>
<evidence type="ECO:0000256" key="3">
    <source>
        <dbReference type="ARBA" id="ARBA00022806"/>
    </source>
</evidence>
<dbReference type="GO" id="GO:0004386">
    <property type="term" value="F:helicase activity"/>
    <property type="evidence" value="ECO:0007669"/>
    <property type="project" value="UniProtKB-KW"/>
</dbReference>
<accession>A0A0R2LZY7</accession>
<dbReference type="RefSeq" id="WP_157061182.1">
    <property type="nucleotide sequence ID" value="NZ_JQCL01000103.1"/>
</dbReference>
<dbReference type="Pfam" id="PF19263">
    <property type="entry name" value="DUF5906"/>
    <property type="match status" value="1"/>
</dbReference>
<dbReference type="AlphaFoldDB" id="A0A0R2LZY7"/>
<dbReference type="SUPFAM" id="SSF52540">
    <property type="entry name" value="P-loop containing nucleoside triphosphate hydrolases"/>
    <property type="match status" value="1"/>
</dbReference>
<evidence type="ECO:0000313" key="7">
    <source>
        <dbReference type="Proteomes" id="UP000051783"/>
    </source>
</evidence>
<dbReference type="InterPro" id="IPR006500">
    <property type="entry name" value="Helicase_put_C_phage/plasmid"/>
</dbReference>
<keyword evidence="1" id="KW-0547">Nucleotide-binding</keyword>
<evidence type="ECO:0000259" key="5">
    <source>
        <dbReference type="PROSITE" id="PS51206"/>
    </source>
</evidence>
<organism evidence="6 7">
    <name type="scientific">Lactiplantibacillus xiangfangensis</name>
    <dbReference type="NCBI Taxonomy" id="942150"/>
    <lineage>
        <taxon>Bacteria</taxon>
        <taxon>Bacillati</taxon>
        <taxon>Bacillota</taxon>
        <taxon>Bacilli</taxon>
        <taxon>Lactobacillales</taxon>
        <taxon>Lactobacillaceae</taxon>
        <taxon>Lactiplantibacillus</taxon>
    </lineage>
</organism>
<dbReference type="Pfam" id="PF08706">
    <property type="entry name" value="D5_N"/>
    <property type="match status" value="1"/>
</dbReference>
<evidence type="ECO:0000256" key="2">
    <source>
        <dbReference type="ARBA" id="ARBA00022801"/>
    </source>
</evidence>
<dbReference type="InterPro" id="IPR051620">
    <property type="entry name" value="ORF904-like_C"/>
</dbReference>
<dbReference type="InterPro" id="IPR045455">
    <property type="entry name" value="NrS-1_pol-like_helicase"/>
</dbReference>
<keyword evidence="2" id="KW-0378">Hydrolase</keyword>
<dbReference type="PANTHER" id="PTHR35372">
    <property type="entry name" value="ATP BINDING PROTEIN-RELATED"/>
    <property type="match status" value="1"/>
</dbReference>
<dbReference type="InterPro" id="IPR014818">
    <property type="entry name" value="Phage/plasmid_primase_P4_C"/>
</dbReference>
<dbReference type="SMART" id="SM00885">
    <property type="entry name" value="D5_N"/>
    <property type="match status" value="1"/>
</dbReference>
<dbReference type="PANTHER" id="PTHR35372:SF2">
    <property type="entry name" value="SF3 HELICASE DOMAIN-CONTAINING PROTEIN"/>
    <property type="match status" value="1"/>
</dbReference>